<sequence>MIRNSIHRLAERLKAKTFDEDGFTLIELLLTLAISAILLPVIYGTFLTGYKIYEKVSIEGQLREDADYVSAMLMNSLYSTPFDYVDECGDEDNCLIFVDNIATAQNPYNPEVIDQDKERETDDIKSFKIRLIEKDGIQVWETSSGTINTPSDFRDSEISFACSNPNQDDFEDDEDEDTKKEKCTNAIIKLNFSIAHENEDRNEQLILRSQFGF</sequence>
<dbReference type="GO" id="GO:0009986">
    <property type="term" value="C:cell surface"/>
    <property type="evidence" value="ECO:0007669"/>
    <property type="project" value="UniProtKB-SubCell"/>
</dbReference>
<comment type="caution">
    <text evidence="4">The sequence shown here is derived from an EMBL/GenBank/DDBJ whole genome shotgun (WGS) entry which is preliminary data.</text>
</comment>
<dbReference type="RefSeq" id="WP_148945552.1">
    <property type="nucleotide sequence ID" value="NZ_VTEH01000002.1"/>
</dbReference>
<proteinExistence type="predicted"/>
<reference evidence="4 5" key="1">
    <citation type="submission" date="2019-08" db="EMBL/GenBank/DDBJ databases">
        <title>Bacillus genomes from the desert of Cuatro Cienegas, Coahuila.</title>
        <authorList>
            <person name="Olmedo-Alvarez G."/>
        </authorList>
    </citation>
    <scope>NUCLEOTIDE SEQUENCE [LARGE SCALE GENOMIC DNA]</scope>
    <source>
        <strain evidence="4 5">CH40_1T</strain>
    </source>
</reference>
<dbReference type="Proteomes" id="UP000323317">
    <property type="component" value="Unassembled WGS sequence"/>
</dbReference>
<comment type="subcellular location">
    <subcellularLocation>
        <location evidence="1">Cell surface</location>
    </subcellularLocation>
</comment>
<protein>
    <submittedName>
        <fullName evidence="4">Prepilin-type N-terminal cleavage/methylation domain-containing protein</fullName>
    </submittedName>
</protein>
<organism evidence="4 5">
    <name type="scientific">Rossellomorea vietnamensis</name>
    <dbReference type="NCBI Taxonomy" id="218284"/>
    <lineage>
        <taxon>Bacteria</taxon>
        <taxon>Bacillati</taxon>
        <taxon>Bacillota</taxon>
        <taxon>Bacilli</taxon>
        <taxon>Bacillales</taxon>
        <taxon>Bacillaceae</taxon>
        <taxon>Rossellomorea</taxon>
    </lineage>
</organism>
<keyword evidence="3" id="KW-0812">Transmembrane</keyword>
<evidence type="ECO:0000256" key="3">
    <source>
        <dbReference type="SAM" id="Phobius"/>
    </source>
</evidence>
<keyword evidence="2" id="KW-0178">Competence</keyword>
<evidence type="ECO:0000256" key="2">
    <source>
        <dbReference type="ARBA" id="ARBA00023287"/>
    </source>
</evidence>
<name>A0A5D4KHV1_9BACI</name>
<dbReference type="EMBL" id="VTEH01000002">
    <property type="protein sequence ID" value="TYR76844.1"/>
    <property type="molecule type" value="Genomic_DNA"/>
</dbReference>
<evidence type="ECO:0000256" key="1">
    <source>
        <dbReference type="ARBA" id="ARBA00004241"/>
    </source>
</evidence>
<dbReference type="NCBIfam" id="TIGR02532">
    <property type="entry name" value="IV_pilin_GFxxxE"/>
    <property type="match status" value="1"/>
</dbReference>
<dbReference type="GO" id="GO:0030420">
    <property type="term" value="P:establishment of competence for transformation"/>
    <property type="evidence" value="ECO:0007669"/>
    <property type="project" value="UniProtKB-KW"/>
</dbReference>
<evidence type="ECO:0000313" key="4">
    <source>
        <dbReference type="EMBL" id="TYR76844.1"/>
    </source>
</evidence>
<feature type="transmembrane region" description="Helical" evidence="3">
    <location>
        <begin position="21"/>
        <end position="43"/>
    </location>
</feature>
<accession>A0A5D4KHV1</accession>
<dbReference type="Pfam" id="PF07963">
    <property type="entry name" value="N_methyl"/>
    <property type="match status" value="1"/>
</dbReference>
<evidence type="ECO:0000313" key="5">
    <source>
        <dbReference type="Proteomes" id="UP000323317"/>
    </source>
</evidence>
<dbReference type="AlphaFoldDB" id="A0A5D4KHV1"/>
<keyword evidence="3" id="KW-0472">Membrane</keyword>
<dbReference type="InterPro" id="IPR012902">
    <property type="entry name" value="N_methyl_site"/>
</dbReference>
<keyword evidence="3" id="KW-1133">Transmembrane helix</keyword>
<gene>
    <name evidence="4" type="ORF">FZC79_03875</name>
</gene>